<name>A0A9W8JV12_9AGAR</name>
<dbReference type="Proteomes" id="UP001148786">
    <property type="component" value="Unassembled WGS sequence"/>
</dbReference>
<dbReference type="AlphaFoldDB" id="A0A9W8JV12"/>
<dbReference type="InterPro" id="IPR036397">
    <property type="entry name" value="RNaseH_sf"/>
</dbReference>
<proteinExistence type="predicted"/>
<protein>
    <submittedName>
        <fullName evidence="2">Uncharacterized protein</fullName>
    </submittedName>
</protein>
<reference evidence="2" key="1">
    <citation type="submission" date="2022-07" db="EMBL/GenBank/DDBJ databases">
        <title>Genome Sequence of Agrocybe chaxingu.</title>
        <authorList>
            <person name="Buettner E."/>
        </authorList>
    </citation>
    <scope>NUCLEOTIDE SEQUENCE</scope>
    <source>
        <strain evidence="2">MP-N11</strain>
    </source>
</reference>
<feature type="region of interest" description="Disordered" evidence="1">
    <location>
        <begin position="117"/>
        <end position="216"/>
    </location>
</feature>
<dbReference type="OrthoDB" id="10039611at2759"/>
<sequence length="724" mass="82426">MTKRKFNPVANLLGFVNLSWKKRKTGKRHRESKSQPDGQENIGAGSTDNRTDTLRDASIIAESWKEPSSEFIPQSPAMLSFSMAMEQCDYDIINAPMWFDSDSASIPVAAPEECVESVPTSRIDAPSHVTHRVGPDEDGAERQVSAALEEEETENGEIDDSDDEAPSRPKKPGKFDFPPSLEEVQGAYRDLTNILKPPKKSKKQAYKDPGLDGHSKKRLEDMQTFCRVYIKLLEENPPNTRGLWQKASLETSIVLGHSVKGSKRPGERRSHDLRKWIREFIQDREEVPLCNWKTTGRSLIDDEDLAQEIHAHLQSLKPSEVCAEAIIRFINNPEMLARLQRKKTISLCTAQRWMHKMEYRWTYDPKGQYVDGHERSDVTDYRKNVFLPAMAKLYPRMSQWSSKDGPPTHPDLTPGERRVVVWYHDESTFYAHDRRRKRWVHSSETAKPYKKGEGASLMVADFFSAEYGWLASRCGKKCARVLFKAGKAREGYFDNDDIRKQLAIAMDILTEDYPDEDHVFVFDNAKTHTKRAEGALSALKMPKGPSPNFMVEVNDLGLDGKLQYKTDGKILKKKVPMSNGRFNDGTEQEFYHPPGHTLAGQFKGMAAILEERGIGTSKLKAQCGKKFSDCAPGRKDCCCRRTLYNQPDFVNVESLLDADTKARGFGLILLPKFHCELNPIEQCWGYAKRNYRLLPMSSSEEDLEKNVVTCLDEIPLITMRRFVT</sequence>
<accession>A0A9W8JV12</accession>
<evidence type="ECO:0000313" key="2">
    <source>
        <dbReference type="EMBL" id="KAJ3503578.1"/>
    </source>
</evidence>
<feature type="compositionally biased region" description="Basic and acidic residues" evidence="1">
    <location>
        <begin position="205"/>
        <end position="216"/>
    </location>
</feature>
<dbReference type="PANTHER" id="PTHR35871:SF1">
    <property type="entry name" value="CXC1-LIKE CYSTEINE CLUSTER ASSOCIATED WITH KDZ TRANSPOSASES DOMAIN-CONTAINING PROTEIN"/>
    <property type="match status" value="1"/>
</dbReference>
<comment type="caution">
    <text evidence="2">The sequence shown here is derived from an EMBL/GenBank/DDBJ whole genome shotgun (WGS) entry which is preliminary data.</text>
</comment>
<feature type="region of interest" description="Disordered" evidence="1">
    <location>
        <begin position="23"/>
        <end position="53"/>
    </location>
</feature>
<dbReference type="PANTHER" id="PTHR35871">
    <property type="entry name" value="EXPRESSED PROTEIN"/>
    <property type="match status" value="1"/>
</dbReference>
<dbReference type="GO" id="GO:0003676">
    <property type="term" value="F:nucleic acid binding"/>
    <property type="evidence" value="ECO:0007669"/>
    <property type="project" value="InterPro"/>
</dbReference>
<organism evidence="2 3">
    <name type="scientific">Agrocybe chaxingu</name>
    <dbReference type="NCBI Taxonomy" id="84603"/>
    <lineage>
        <taxon>Eukaryota</taxon>
        <taxon>Fungi</taxon>
        <taxon>Dikarya</taxon>
        <taxon>Basidiomycota</taxon>
        <taxon>Agaricomycotina</taxon>
        <taxon>Agaricomycetes</taxon>
        <taxon>Agaricomycetidae</taxon>
        <taxon>Agaricales</taxon>
        <taxon>Agaricineae</taxon>
        <taxon>Strophariaceae</taxon>
        <taxon>Agrocybe</taxon>
    </lineage>
</organism>
<gene>
    <name evidence="2" type="ORF">NLJ89_g8370</name>
</gene>
<dbReference type="EMBL" id="JANKHO010001122">
    <property type="protein sequence ID" value="KAJ3503578.1"/>
    <property type="molecule type" value="Genomic_DNA"/>
</dbReference>
<evidence type="ECO:0000256" key="1">
    <source>
        <dbReference type="SAM" id="MobiDB-lite"/>
    </source>
</evidence>
<dbReference type="Gene3D" id="3.30.420.10">
    <property type="entry name" value="Ribonuclease H-like superfamily/Ribonuclease H"/>
    <property type="match status" value="1"/>
</dbReference>
<evidence type="ECO:0000313" key="3">
    <source>
        <dbReference type="Proteomes" id="UP001148786"/>
    </source>
</evidence>
<keyword evidence="3" id="KW-1185">Reference proteome</keyword>
<feature type="compositionally biased region" description="Acidic residues" evidence="1">
    <location>
        <begin position="148"/>
        <end position="164"/>
    </location>
</feature>